<comment type="catalytic activity">
    <reaction evidence="8">
        <text>DNA(n) + a 2'-deoxyribonucleoside 5'-triphosphate = DNA(n+1) + diphosphate</text>
        <dbReference type="Rhea" id="RHEA:22508"/>
        <dbReference type="Rhea" id="RHEA-COMP:17339"/>
        <dbReference type="Rhea" id="RHEA-COMP:17340"/>
        <dbReference type="ChEBI" id="CHEBI:33019"/>
        <dbReference type="ChEBI" id="CHEBI:61560"/>
        <dbReference type="ChEBI" id="CHEBI:173112"/>
        <dbReference type="EC" id="2.7.7.7"/>
    </reaction>
</comment>
<dbReference type="PANTHER" id="PTHR33568:SF3">
    <property type="entry name" value="DNA-DIRECTED DNA POLYMERASE"/>
    <property type="match status" value="1"/>
</dbReference>
<dbReference type="EC" id="2.7.7.7" evidence="2"/>
<keyword evidence="3" id="KW-0808">Transferase</keyword>
<organism evidence="10">
    <name type="scientific">Rhizophagus irregularis</name>
    <dbReference type="NCBI Taxonomy" id="588596"/>
    <lineage>
        <taxon>Eukaryota</taxon>
        <taxon>Fungi</taxon>
        <taxon>Fungi incertae sedis</taxon>
        <taxon>Mucoromycota</taxon>
        <taxon>Glomeromycotina</taxon>
        <taxon>Glomeromycetes</taxon>
        <taxon>Glomerales</taxon>
        <taxon>Glomeraceae</taxon>
        <taxon>Rhizophagus</taxon>
    </lineage>
</organism>
<evidence type="ECO:0000256" key="6">
    <source>
        <dbReference type="ARBA" id="ARBA00022932"/>
    </source>
</evidence>
<dbReference type="AlphaFoldDB" id="I6XFG8"/>
<evidence type="ECO:0000256" key="3">
    <source>
        <dbReference type="ARBA" id="ARBA00022679"/>
    </source>
</evidence>
<keyword evidence="5" id="KW-0235">DNA replication</keyword>
<dbReference type="InterPro" id="IPR043502">
    <property type="entry name" value="DNA/RNA_pol_sf"/>
</dbReference>
<evidence type="ECO:0000259" key="9">
    <source>
        <dbReference type="Pfam" id="PF03175"/>
    </source>
</evidence>
<dbReference type="InterPro" id="IPR004868">
    <property type="entry name" value="DNA-dir_DNA_pol_B_mt/vir"/>
</dbReference>
<dbReference type="Pfam" id="PF03175">
    <property type="entry name" value="DNA_pol_B_2"/>
    <property type="match status" value="1"/>
</dbReference>
<reference evidence="10" key="1">
    <citation type="journal article" date="2012" name="New Phytol.">
        <title>Comparative analysis of mitochondrial genomes of Rhizophagus irregularis - syn. Glomus irregulare - reveals a polymorphism induced by variability generating elements.</title>
        <authorList>
            <person name="Formey D."/>
            <person name="Moles M."/>
            <person name="Haouy A."/>
            <person name="Savelli B."/>
            <person name="Bouchez O."/>
            <person name="Becard G."/>
            <person name="Roux C."/>
        </authorList>
    </citation>
    <scope>NUCLEOTIDE SEQUENCE</scope>
</reference>
<evidence type="ECO:0000256" key="4">
    <source>
        <dbReference type="ARBA" id="ARBA00022695"/>
    </source>
</evidence>
<name>I6XFG8_9GLOM</name>
<evidence type="ECO:0000256" key="1">
    <source>
        <dbReference type="ARBA" id="ARBA00005755"/>
    </source>
</evidence>
<keyword evidence="7" id="KW-0238">DNA-binding</keyword>
<dbReference type="InterPro" id="IPR006172">
    <property type="entry name" value="DNA-dir_DNA_pol_B"/>
</dbReference>
<dbReference type="GO" id="GO:0003677">
    <property type="term" value="F:DNA binding"/>
    <property type="evidence" value="ECO:0007669"/>
    <property type="project" value="UniProtKB-KW"/>
</dbReference>
<feature type="domain" description="DNA-directed DNA polymerase family B mitochondria/virus" evidence="9">
    <location>
        <begin position="39"/>
        <end position="353"/>
    </location>
</feature>
<evidence type="ECO:0000256" key="7">
    <source>
        <dbReference type="ARBA" id="ARBA00023125"/>
    </source>
</evidence>
<dbReference type="VEuPathDB" id="FungiDB:RhiirA1_386207"/>
<sequence>MACIKACKVVWRLACPCASWDNWELVCESPWVNLDMDVSKQYIMGDCISLHQILTSFFNTLNEEFPIDPLQVLSAPSAAFKIWRAQQLPLLHQDKLIVHDFSHTLFDTYFRNGYNGGIVDVYRPHLTGKVGYYYDVNSLYPTAMCRPMPVGTPRLLEPNLYSTSFFGFIDATVQSPNNEYIGLLSIKYEGKLICPAGIFRGLFFSEELNFALENGYRIIKINTLYSFQKGENCFLDLIEKLNDMKVTAQLNNQPTIRNVAKLLMNSMYGRFGMHTKPMQTSLIPDHLLEQYSKVFQIHSNIDFNQFLLIHYSLLPSEELGNKPNRRLIRKFQNSLPSRTNVAIASAVTAYSRMIINQHKLTAINTGLKLYYSDTDSLVVDGKLPDHLLDNAKLGLLKLEYEIKEGIFPMPKVYFLETMDGKIVTKCKGFPGKLDRSAYLSLLQGKTITGLSVNKWYRSLRDSSVQIRRELPYEMRFSFNKRQQVFNNERWEDTKPLLFKPTIQS</sequence>
<keyword evidence="4" id="KW-0548">Nucleotidyltransferase</keyword>
<evidence type="ECO:0000256" key="2">
    <source>
        <dbReference type="ARBA" id="ARBA00012417"/>
    </source>
</evidence>
<evidence type="ECO:0000256" key="5">
    <source>
        <dbReference type="ARBA" id="ARBA00022705"/>
    </source>
</evidence>
<dbReference type="SUPFAM" id="SSF56672">
    <property type="entry name" value="DNA/RNA polymerases"/>
    <property type="match status" value="1"/>
</dbReference>
<dbReference type="PROSITE" id="PS00116">
    <property type="entry name" value="DNA_POLYMERASE_B"/>
    <property type="match status" value="1"/>
</dbReference>
<dbReference type="Gene3D" id="3.90.1600.10">
    <property type="entry name" value="Palm domain of DNA polymerase"/>
    <property type="match status" value="2"/>
</dbReference>
<dbReference type="InterPro" id="IPR023211">
    <property type="entry name" value="DNA_pol_palm_dom_sf"/>
</dbReference>
<protein>
    <recommendedName>
        <fullName evidence="2">DNA-directed DNA polymerase</fullName>
        <ecNumber evidence="2">2.7.7.7</ecNumber>
    </recommendedName>
</protein>
<dbReference type="GO" id="GO:0003887">
    <property type="term" value="F:DNA-directed DNA polymerase activity"/>
    <property type="evidence" value="ECO:0007669"/>
    <property type="project" value="UniProtKB-KW"/>
</dbReference>
<dbReference type="GO" id="GO:0000166">
    <property type="term" value="F:nucleotide binding"/>
    <property type="evidence" value="ECO:0007669"/>
    <property type="project" value="InterPro"/>
</dbReference>
<evidence type="ECO:0000256" key="8">
    <source>
        <dbReference type="ARBA" id="ARBA00049244"/>
    </source>
</evidence>
<evidence type="ECO:0000313" key="10">
    <source>
        <dbReference type="EMBL" id="AFN42486.1"/>
    </source>
</evidence>
<dbReference type="EMBL" id="JQ514224">
    <property type="protein sequence ID" value="AFN42486.1"/>
    <property type="molecule type" value="Genomic_DNA"/>
</dbReference>
<dbReference type="GO" id="GO:0006260">
    <property type="term" value="P:DNA replication"/>
    <property type="evidence" value="ECO:0007669"/>
    <property type="project" value="UniProtKB-KW"/>
</dbReference>
<dbReference type="PANTHER" id="PTHR33568">
    <property type="entry name" value="DNA POLYMERASE"/>
    <property type="match status" value="1"/>
</dbReference>
<comment type="similarity">
    <text evidence="1">Belongs to the DNA polymerase type-B family.</text>
</comment>
<proteinExistence type="inferred from homology"/>
<dbReference type="PRINTS" id="PR00106">
    <property type="entry name" value="DNAPOLB"/>
</dbReference>
<accession>I6XFG8</accession>
<dbReference type="InterPro" id="IPR017964">
    <property type="entry name" value="DNA-dir_DNA_pol_B_CS"/>
</dbReference>
<keyword evidence="10" id="KW-0496">Mitochondrion</keyword>
<geneLocation type="mitochondrion" evidence="10"/>
<keyword evidence="6" id="KW-0239">DNA-directed DNA polymerase</keyword>